<sequence>MAQIRKRPRRKAEEIERIYTCGFEECQKSYGTLNHLNAHVRNANHGEKRRPEEFRDIRNAWKRKKLEEAQVMQAAQAAEEQRQRGSGPGMAGPSGLRHPHRRPTNDDYPHPGFLAHRQHHAPGLGLPAMPQPLGPSRMPGMSPQGYGFPPSMPSAGMSPYSTRGPPAPWTPTDRPPMVSPNHPYMESQDPGQYFGHPIRVPQPPTGFNPAAAPRGPQGMPDYQPRQGSSGGYPPHPRDPSRQ</sequence>
<evidence type="ECO:0000313" key="5">
    <source>
        <dbReference type="Proteomes" id="UP000076738"/>
    </source>
</evidence>
<dbReference type="STRING" id="1330018.A0A167S609"/>
<evidence type="ECO:0000256" key="2">
    <source>
        <dbReference type="SAM" id="MobiDB-lite"/>
    </source>
</evidence>
<dbReference type="PROSITE" id="PS00028">
    <property type="entry name" value="ZINC_FINGER_C2H2_1"/>
    <property type="match status" value="1"/>
</dbReference>
<dbReference type="AlphaFoldDB" id="A0A167S609"/>
<keyword evidence="1" id="KW-0862">Zinc</keyword>
<evidence type="ECO:0000256" key="1">
    <source>
        <dbReference type="PROSITE-ProRule" id="PRU00042"/>
    </source>
</evidence>
<dbReference type="PANTHER" id="PTHR36167">
    <property type="entry name" value="C2H2 FINGER DOMAIN TRANSCRIPTION FACTOR (EUROFUNG)-RELATED"/>
    <property type="match status" value="1"/>
</dbReference>
<dbReference type="PANTHER" id="PTHR36167:SF3">
    <property type="entry name" value="C2H2 FINGER DOMAIN TRANSCRIPTION FACTOR (EUROFUNG)-RELATED"/>
    <property type="match status" value="1"/>
</dbReference>
<feature type="region of interest" description="Disordered" evidence="2">
    <location>
        <begin position="70"/>
        <end position="112"/>
    </location>
</feature>
<evidence type="ECO:0000313" key="4">
    <source>
        <dbReference type="EMBL" id="KZP01604.1"/>
    </source>
</evidence>
<dbReference type="InterPro" id="IPR013087">
    <property type="entry name" value="Znf_C2H2_type"/>
</dbReference>
<dbReference type="GO" id="GO:0008270">
    <property type="term" value="F:zinc ion binding"/>
    <property type="evidence" value="ECO:0007669"/>
    <property type="project" value="UniProtKB-KW"/>
</dbReference>
<keyword evidence="5" id="KW-1185">Reference proteome</keyword>
<accession>A0A167S609</accession>
<proteinExistence type="predicted"/>
<dbReference type="Gene3D" id="3.30.160.60">
    <property type="entry name" value="Classic Zinc Finger"/>
    <property type="match status" value="1"/>
</dbReference>
<protein>
    <recommendedName>
        <fullName evidence="3">C2H2-type domain-containing protein</fullName>
    </recommendedName>
</protein>
<evidence type="ECO:0000259" key="3">
    <source>
        <dbReference type="PROSITE" id="PS50157"/>
    </source>
</evidence>
<dbReference type="InterPro" id="IPR039327">
    <property type="entry name" value="CON7-like"/>
</dbReference>
<dbReference type="OrthoDB" id="1939603at2759"/>
<dbReference type="GO" id="GO:0006355">
    <property type="term" value="P:regulation of DNA-templated transcription"/>
    <property type="evidence" value="ECO:0007669"/>
    <property type="project" value="InterPro"/>
</dbReference>
<organism evidence="4 5">
    <name type="scientific">Calocera viscosa (strain TUFC12733)</name>
    <dbReference type="NCBI Taxonomy" id="1330018"/>
    <lineage>
        <taxon>Eukaryota</taxon>
        <taxon>Fungi</taxon>
        <taxon>Dikarya</taxon>
        <taxon>Basidiomycota</taxon>
        <taxon>Agaricomycotina</taxon>
        <taxon>Dacrymycetes</taxon>
        <taxon>Dacrymycetales</taxon>
        <taxon>Dacrymycetaceae</taxon>
        <taxon>Calocera</taxon>
    </lineage>
</organism>
<dbReference type="Proteomes" id="UP000076738">
    <property type="component" value="Unassembled WGS sequence"/>
</dbReference>
<gene>
    <name evidence="4" type="ORF">CALVIDRAFT_474308</name>
</gene>
<keyword evidence="1" id="KW-0479">Metal-binding</keyword>
<reference evidence="4 5" key="1">
    <citation type="journal article" date="2016" name="Mol. Biol. Evol.">
        <title>Comparative Genomics of Early-Diverging Mushroom-Forming Fungi Provides Insights into the Origins of Lignocellulose Decay Capabilities.</title>
        <authorList>
            <person name="Nagy L.G."/>
            <person name="Riley R."/>
            <person name="Tritt A."/>
            <person name="Adam C."/>
            <person name="Daum C."/>
            <person name="Floudas D."/>
            <person name="Sun H."/>
            <person name="Yadav J.S."/>
            <person name="Pangilinan J."/>
            <person name="Larsson K.H."/>
            <person name="Matsuura K."/>
            <person name="Barry K."/>
            <person name="Labutti K."/>
            <person name="Kuo R."/>
            <person name="Ohm R.A."/>
            <person name="Bhattacharya S.S."/>
            <person name="Shirouzu T."/>
            <person name="Yoshinaga Y."/>
            <person name="Martin F.M."/>
            <person name="Grigoriev I.V."/>
            <person name="Hibbett D.S."/>
        </authorList>
    </citation>
    <scope>NUCLEOTIDE SEQUENCE [LARGE SCALE GENOMIC DNA]</scope>
    <source>
        <strain evidence="4 5">TUFC12733</strain>
    </source>
</reference>
<dbReference type="PROSITE" id="PS50157">
    <property type="entry name" value="ZINC_FINGER_C2H2_2"/>
    <property type="match status" value="1"/>
</dbReference>
<name>A0A167S609_CALVF</name>
<feature type="domain" description="C2H2-type" evidence="3">
    <location>
        <begin position="19"/>
        <end position="49"/>
    </location>
</feature>
<dbReference type="EMBL" id="KV417266">
    <property type="protein sequence ID" value="KZP01604.1"/>
    <property type="molecule type" value="Genomic_DNA"/>
</dbReference>
<keyword evidence="1" id="KW-0863">Zinc-finger</keyword>
<feature type="region of interest" description="Disordered" evidence="2">
    <location>
        <begin position="187"/>
        <end position="242"/>
    </location>
</feature>